<dbReference type="EMBL" id="QDDL01000004">
    <property type="protein sequence ID" value="PVZ68927.1"/>
    <property type="molecule type" value="Genomic_DNA"/>
</dbReference>
<evidence type="ECO:0000256" key="3">
    <source>
        <dbReference type="ARBA" id="ARBA00022801"/>
    </source>
</evidence>
<dbReference type="PRINTS" id="PR00719">
    <property type="entry name" value="LMWPTPASE"/>
</dbReference>
<dbReference type="CDD" id="cd16343">
    <property type="entry name" value="LMWPTP"/>
    <property type="match status" value="1"/>
</dbReference>
<dbReference type="PANTHER" id="PTHR11717:SF7">
    <property type="entry name" value="LOW MOLECULAR WEIGHT PHOSPHOTYROSINE PROTEIN PHOSPHATASE"/>
    <property type="match status" value="1"/>
</dbReference>
<feature type="active site" description="Nucleophile" evidence="5">
    <location>
        <position position="8"/>
    </location>
</feature>
<accession>A0A2V1GW86</accession>
<comment type="similarity">
    <text evidence="1">Belongs to the low molecular weight phosphotyrosine protein phosphatase family.</text>
</comment>
<dbReference type="Gene3D" id="3.40.50.2300">
    <property type="match status" value="1"/>
</dbReference>
<evidence type="ECO:0000256" key="2">
    <source>
        <dbReference type="ARBA" id="ARBA00013064"/>
    </source>
</evidence>
<dbReference type="InterPro" id="IPR017867">
    <property type="entry name" value="Tyr_phospatase_low_mol_wt"/>
</dbReference>
<name>A0A2V1GW86_9GAMM</name>
<dbReference type="OrthoDB" id="9784339at2"/>
<dbReference type="SMART" id="SM00226">
    <property type="entry name" value="LMWPc"/>
    <property type="match status" value="1"/>
</dbReference>
<dbReference type="PANTHER" id="PTHR11717">
    <property type="entry name" value="LOW MOLECULAR WEIGHT PROTEIN TYROSINE PHOSPHATASE"/>
    <property type="match status" value="1"/>
</dbReference>
<evidence type="ECO:0000256" key="1">
    <source>
        <dbReference type="ARBA" id="ARBA00011063"/>
    </source>
</evidence>
<evidence type="ECO:0000313" key="7">
    <source>
        <dbReference type="EMBL" id="PVZ68927.1"/>
    </source>
</evidence>
<dbReference type="InterPro" id="IPR036196">
    <property type="entry name" value="Ptyr_pPase_sf"/>
</dbReference>
<proteinExistence type="inferred from homology"/>
<dbReference type="AlphaFoldDB" id="A0A2V1GW86"/>
<reference evidence="7 8" key="1">
    <citation type="submission" date="2018-04" db="EMBL/GenBank/DDBJ databases">
        <title>Thalassorhabdus spongiae gen. nov., sp. nov., isolated from a marine sponge in South-West Iceland.</title>
        <authorList>
            <person name="Knobloch S."/>
            <person name="Daussin A."/>
            <person name="Johannsson R."/>
            <person name="Marteinsson V.T."/>
        </authorList>
    </citation>
    <scope>NUCLEOTIDE SEQUENCE [LARGE SCALE GENOMIC DNA]</scope>
    <source>
        <strain evidence="7 8">Hp12</strain>
    </source>
</reference>
<dbReference type="Pfam" id="PF01451">
    <property type="entry name" value="LMWPc"/>
    <property type="match status" value="1"/>
</dbReference>
<protein>
    <recommendedName>
        <fullName evidence="2">protein-tyrosine-phosphatase</fullName>
        <ecNumber evidence="2">3.1.3.48</ecNumber>
    </recommendedName>
</protein>
<feature type="active site" evidence="5">
    <location>
        <position position="14"/>
    </location>
</feature>
<evidence type="ECO:0000256" key="4">
    <source>
        <dbReference type="ARBA" id="ARBA00022912"/>
    </source>
</evidence>
<organism evidence="7 8">
    <name type="scientific">Pelagibaculum spongiae</name>
    <dbReference type="NCBI Taxonomy" id="2080658"/>
    <lineage>
        <taxon>Bacteria</taxon>
        <taxon>Pseudomonadati</taxon>
        <taxon>Pseudomonadota</taxon>
        <taxon>Gammaproteobacteria</taxon>
        <taxon>Oceanospirillales</taxon>
        <taxon>Pelagibaculum</taxon>
    </lineage>
</organism>
<feature type="domain" description="Phosphotyrosine protein phosphatase I" evidence="6">
    <location>
        <begin position="2"/>
        <end position="147"/>
    </location>
</feature>
<dbReference type="FunFam" id="3.40.50.2300:FF:000113">
    <property type="entry name" value="Low molecular weight protein-tyrosine-phosphatase"/>
    <property type="match status" value="1"/>
</dbReference>
<sequence length="150" mass="16935">MKQVLFVCMGNICRSPTADGVFRKMLSDQDDISCDSAGTDAWHIGESPDSRTAATARRRGYDLTQLRARQVTNEDFELFDLVLAMDRSNLSKLQRMCPENLQHKVELFLNGTSQEEDEVPDPYFGGNGGFDHVMDLVEDGCRSLLTRLRQ</sequence>
<gene>
    <name evidence="7" type="ORF">DC094_11795</name>
</gene>
<dbReference type="GO" id="GO:0004725">
    <property type="term" value="F:protein tyrosine phosphatase activity"/>
    <property type="evidence" value="ECO:0007669"/>
    <property type="project" value="UniProtKB-EC"/>
</dbReference>
<dbReference type="Proteomes" id="UP000244906">
    <property type="component" value="Unassembled WGS sequence"/>
</dbReference>
<dbReference type="SUPFAM" id="SSF52788">
    <property type="entry name" value="Phosphotyrosine protein phosphatases I"/>
    <property type="match status" value="1"/>
</dbReference>
<evidence type="ECO:0000259" key="6">
    <source>
        <dbReference type="SMART" id="SM00226"/>
    </source>
</evidence>
<evidence type="ECO:0000313" key="8">
    <source>
        <dbReference type="Proteomes" id="UP000244906"/>
    </source>
</evidence>
<keyword evidence="4" id="KW-0904">Protein phosphatase</keyword>
<dbReference type="InterPro" id="IPR023485">
    <property type="entry name" value="Ptyr_pPase"/>
</dbReference>
<dbReference type="InterPro" id="IPR050438">
    <property type="entry name" value="LMW_PTPase"/>
</dbReference>
<keyword evidence="3" id="KW-0378">Hydrolase</keyword>
<comment type="caution">
    <text evidence="7">The sequence shown here is derived from an EMBL/GenBank/DDBJ whole genome shotgun (WGS) entry which is preliminary data.</text>
</comment>
<feature type="active site" description="Proton donor" evidence="5">
    <location>
        <position position="121"/>
    </location>
</feature>
<keyword evidence="8" id="KW-1185">Reference proteome</keyword>
<dbReference type="RefSeq" id="WP_116687311.1">
    <property type="nucleotide sequence ID" value="NZ_CAWNYD010000004.1"/>
</dbReference>
<evidence type="ECO:0000256" key="5">
    <source>
        <dbReference type="PIRSR" id="PIRSR617867-1"/>
    </source>
</evidence>
<dbReference type="EC" id="3.1.3.48" evidence="2"/>